<evidence type="ECO:0000256" key="7">
    <source>
        <dbReference type="ARBA" id="ARBA00047899"/>
    </source>
</evidence>
<evidence type="ECO:0000256" key="2">
    <source>
        <dbReference type="ARBA" id="ARBA00022527"/>
    </source>
</evidence>
<gene>
    <name evidence="13" type="primary">LOC121143132</name>
</gene>
<evidence type="ECO:0000313" key="13">
    <source>
        <dbReference type="RefSeq" id="XP_040610252.1"/>
    </source>
</evidence>
<accession>A0ABM2Y5X8</accession>
<evidence type="ECO:0000256" key="4">
    <source>
        <dbReference type="ARBA" id="ARBA00022741"/>
    </source>
</evidence>
<dbReference type="Gene3D" id="1.10.510.10">
    <property type="entry name" value="Transferase(Phosphotransferase) domain 1"/>
    <property type="match status" value="1"/>
</dbReference>
<keyword evidence="12" id="KW-1185">Reference proteome</keyword>
<proteinExistence type="predicted"/>
<feature type="compositionally biased region" description="Polar residues" evidence="10">
    <location>
        <begin position="768"/>
        <end position="777"/>
    </location>
</feature>
<evidence type="ECO:0000259" key="11">
    <source>
        <dbReference type="PROSITE" id="PS50011"/>
    </source>
</evidence>
<dbReference type="InterPro" id="IPR008271">
    <property type="entry name" value="Ser/Thr_kinase_AS"/>
</dbReference>
<keyword evidence="6 9" id="KW-0067">ATP-binding</keyword>
<sequence length="842" mass="94199">MDITKNLTNKTSEKVTMQLDLKASTSEEETLSDHYVILRTLGKGNFAEVKLSCHLQTEEQVAIKVLQNGRRNDFGIQTELDILKTLDHPYIIKLFHVINTEDYTYMVLEHAAGGDLVSHIERVGSLQEEEAQHIFTQLVCAVHYCHKNNIAHRDIKLDNMLLDDKGNIKLCDFGLATRVTPGQSTKGFCGTIGYCAPELFSDKEYDAKAVDIWSMGVVLYAMVTADFPFKGSTYSDMEEEMQDPKYHLPYRLSENIADIIEQLFTVKPEQRPKIYDIRQHQWVKAKEEICKTTPYLEALCNNPNPSILVAMWRMGYDPKATTACLREKKFNSIMATYLILNHKSPRDHSKYAEKFLQACVAMSPADALTGVTSQRGLSELALSALLEEHRVDDEKGSRKKTMRSLSMPATLCCQQKGNKCPHAASKLARRKITYVKSRCLAVDSMICYSSSSGSLSSESISFSKYLSFKTSQELNTPNNSSCTQSSGSYREVPHIVNTTGTYDITKDSLREISENTFDDVTPEGIPEIQISSLQETSKNSFDDVIPADIPEIQISSLQASSDNTFDDGLPEGIPEIQRSSLQTSSKNTFDDVPTEGRPEILRSSLQTSSKNTFDDVPTEGRPEIQISSLQTSSKNTFDDVPTEGRPEIQRSSLQTSSKNTFDDVPTEGRPEIQISSLQTSSKNTFDDVPTEGRPEIQISSLQETSRNRFDAVTPEDIIEVQRSSLHETYDNVSPEDIIEVQRSSLHETYDNVSPEDISYEDITEIQKSSPQATSNNIFEDVPPEDVTAGSASSLSRVWKRVKKRIGNCLRRLCCCVPACKRSHVSQEEAVPVEVESCAVAHT</sequence>
<evidence type="ECO:0000256" key="1">
    <source>
        <dbReference type="ARBA" id="ARBA00012513"/>
    </source>
</evidence>
<evidence type="ECO:0000256" key="3">
    <source>
        <dbReference type="ARBA" id="ARBA00022679"/>
    </source>
</evidence>
<dbReference type="PANTHER" id="PTHR24346">
    <property type="entry name" value="MAP/MICROTUBULE AFFINITY-REGULATING KINASE"/>
    <property type="match status" value="1"/>
</dbReference>
<feature type="compositionally biased region" description="Polar residues" evidence="10">
    <location>
        <begin position="577"/>
        <end position="587"/>
    </location>
</feature>
<dbReference type="SUPFAM" id="SSF56112">
    <property type="entry name" value="Protein kinase-like (PK-like)"/>
    <property type="match status" value="1"/>
</dbReference>
<evidence type="ECO:0000256" key="5">
    <source>
        <dbReference type="ARBA" id="ARBA00022777"/>
    </source>
</evidence>
<dbReference type="InterPro" id="IPR017441">
    <property type="entry name" value="Protein_kinase_ATP_BS"/>
</dbReference>
<keyword evidence="4 9" id="KW-0547">Nucleotide-binding</keyword>
<comment type="catalytic activity">
    <reaction evidence="7">
        <text>L-threonyl-[protein] + ATP = O-phospho-L-threonyl-[protein] + ADP + H(+)</text>
        <dbReference type="Rhea" id="RHEA:46608"/>
        <dbReference type="Rhea" id="RHEA-COMP:11060"/>
        <dbReference type="Rhea" id="RHEA-COMP:11605"/>
        <dbReference type="ChEBI" id="CHEBI:15378"/>
        <dbReference type="ChEBI" id="CHEBI:30013"/>
        <dbReference type="ChEBI" id="CHEBI:30616"/>
        <dbReference type="ChEBI" id="CHEBI:61977"/>
        <dbReference type="ChEBI" id="CHEBI:456216"/>
        <dbReference type="EC" id="2.7.11.1"/>
    </reaction>
</comment>
<dbReference type="RefSeq" id="XP_040610252.1">
    <property type="nucleotide sequence ID" value="XM_040754318.1"/>
</dbReference>
<dbReference type="Proteomes" id="UP000886700">
    <property type="component" value="Unplaced"/>
</dbReference>
<dbReference type="PROSITE" id="PS50011">
    <property type="entry name" value="PROTEIN_KINASE_DOM"/>
    <property type="match status" value="1"/>
</dbReference>
<dbReference type="Gene3D" id="1.10.8.10">
    <property type="entry name" value="DNA helicase RuvA subunit, C-terminal domain"/>
    <property type="match status" value="1"/>
</dbReference>
<feature type="domain" description="Protein kinase" evidence="11">
    <location>
        <begin position="35"/>
        <end position="283"/>
    </location>
</feature>
<keyword evidence="5" id="KW-0418">Kinase</keyword>
<dbReference type="Pfam" id="PF00069">
    <property type="entry name" value="Pkinase"/>
    <property type="match status" value="1"/>
</dbReference>
<feature type="compositionally biased region" description="Polar residues" evidence="10">
    <location>
        <begin position="625"/>
        <end position="635"/>
    </location>
</feature>
<dbReference type="PANTHER" id="PTHR24346:SF85">
    <property type="entry name" value="RIKEN CDNA 1810024B03 GENE"/>
    <property type="match status" value="1"/>
</dbReference>
<feature type="region of interest" description="Disordered" evidence="10">
    <location>
        <begin position="768"/>
        <end position="789"/>
    </location>
</feature>
<dbReference type="Gene3D" id="3.30.200.20">
    <property type="entry name" value="Phosphorylase Kinase, domain 1"/>
    <property type="match status" value="1"/>
</dbReference>
<evidence type="ECO:0000313" key="12">
    <source>
        <dbReference type="Proteomes" id="UP000886700"/>
    </source>
</evidence>
<feature type="region of interest" description="Disordered" evidence="10">
    <location>
        <begin position="558"/>
        <end position="671"/>
    </location>
</feature>
<organism evidence="12 13">
    <name type="scientific">Mesocricetus auratus</name>
    <name type="common">Golden hamster</name>
    <dbReference type="NCBI Taxonomy" id="10036"/>
    <lineage>
        <taxon>Eukaryota</taxon>
        <taxon>Metazoa</taxon>
        <taxon>Chordata</taxon>
        <taxon>Craniata</taxon>
        <taxon>Vertebrata</taxon>
        <taxon>Euteleostomi</taxon>
        <taxon>Mammalia</taxon>
        <taxon>Eutheria</taxon>
        <taxon>Euarchontoglires</taxon>
        <taxon>Glires</taxon>
        <taxon>Rodentia</taxon>
        <taxon>Myomorpha</taxon>
        <taxon>Muroidea</taxon>
        <taxon>Cricetidae</taxon>
        <taxon>Cricetinae</taxon>
        <taxon>Mesocricetus</taxon>
    </lineage>
</organism>
<evidence type="ECO:0000256" key="6">
    <source>
        <dbReference type="ARBA" id="ARBA00022840"/>
    </source>
</evidence>
<keyword evidence="2" id="KW-0723">Serine/threonine-protein kinase</keyword>
<dbReference type="InterPro" id="IPR000719">
    <property type="entry name" value="Prot_kinase_dom"/>
</dbReference>
<reference evidence="13" key="1">
    <citation type="submission" date="2025-08" db="UniProtKB">
        <authorList>
            <consortium name="RefSeq"/>
        </authorList>
    </citation>
    <scope>IDENTIFICATION</scope>
    <source>
        <tissue evidence="13">Liver</tissue>
    </source>
</reference>
<evidence type="ECO:0000256" key="10">
    <source>
        <dbReference type="SAM" id="MobiDB-lite"/>
    </source>
</evidence>
<feature type="binding site" evidence="9">
    <location>
        <position position="64"/>
    </location>
    <ligand>
        <name>ATP</name>
        <dbReference type="ChEBI" id="CHEBI:30616"/>
    </ligand>
</feature>
<comment type="catalytic activity">
    <reaction evidence="8">
        <text>L-seryl-[protein] + ATP = O-phospho-L-seryl-[protein] + ADP + H(+)</text>
        <dbReference type="Rhea" id="RHEA:17989"/>
        <dbReference type="Rhea" id="RHEA-COMP:9863"/>
        <dbReference type="Rhea" id="RHEA-COMP:11604"/>
        <dbReference type="ChEBI" id="CHEBI:15378"/>
        <dbReference type="ChEBI" id="CHEBI:29999"/>
        <dbReference type="ChEBI" id="CHEBI:30616"/>
        <dbReference type="ChEBI" id="CHEBI:83421"/>
        <dbReference type="ChEBI" id="CHEBI:456216"/>
        <dbReference type="EC" id="2.7.11.1"/>
    </reaction>
</comment>
<dbReference type="PROSITE" id="PS00108">
    <property type="entry name" value="PROTEIN_KINASE_ST"/>
    <property type="match status" value="1"/>
</dbReference>
<feature type="compositionally biased region" description="Polar residues" evidence="10">
    <location>
        <begin position="649"/>
        <end position="659"/>
    </location>
</feature>
<evidence type="ECO:0000256" key="8">
    <source>
        <dbReference type="ARBA" id="ARBA00048679"/>
    </source>
</evidence>
<dbReference type="InterPro" id="IPR011009">
    <property type="entry name" value="Kinase-like_dom_sf"/>
</dbReference>
<dbReference type="EC" id="2.7.11.1" evidence="1"/>
<protein>
    <recommendedName>
        <fullName evidence="1">non-specific serine/threonine protein kinase</fullName>
        <ecNumber evidence="1">2.7.11.1</ecNumber>
    </recommendedName>
</protein>
<dbReference type="SMART" id="SM00220">
    <property type="entry name" value="S_TKc"/>
    <property type="match status" value="1"/>
</dbReference>
<dbReference type="GeneID" id="121143132"/>
<name>A0ABM2Y5X8_MESAU</name>
<dbReference type="CDD" id="cd14003">
    <property type="entry name" value="STKc_AMPK-like"/>
    <property type="match status" value="1"/>
</dbReference>
<dbReference type="PROSITE" id="PS00107">
    <property type="entry name" value="PROTEIN_KINASE_ATP"/>
    <property type="match status" value="1"/>
</dbReference>
<keyword evidence="3" id="KW-0808">Transferase</keyword>
<evidence type="ECO:0000256" key="9">
    <source>
        <dbReference type="PROSITE-ProRule" id="PRU10141"/>
    </source>
</evidence>